<keyword evidence="2" id="KW-1185">Reference proteome</keyword>
<protein>
    <submittedName>
        <fullName evidence="1">Reverse transcriptase</fullName>
    </submittedName>
</protein>
<gene>
    <name evidence="1" type="ORF">EPI10_016069</name>
</gene>
<comment type="caution">
    <text evidence="1">The sequence shown here is derived from an EMBL/GenBank/DDBJ whole genome shotgun (WGS) entry which is preliminary data.</text>
</comment>
<dbReference type="EMBL" id="SMMG02000006">
    <property type="protein sequence ID" value="KAA3470355.1"/>
    <property type="molecule type" value="Genomic_DNA"/>
</dbReference>
<reference evidence="2" key="1">
    <citation type="journal article" date="2019" name="Plant Biotechnol. J.">
        <title>Genome sequencing of the Australian wild diploid species Gossypium australe highlights disease resistance and delayed gland morphogenesis.</title>
        <authorList>
            <person name="Cai Y."/>
            <person name="Cai X."/>
            <person name="Wang Q."/>
            <person name="Wang P."/>
            <person name="Zhang Y."/>
            <person name="Cai C."/>
            <person name="Xu Y."/>
            <person name="Wang K."/>
            <person name="Zhou Z."/>
            <person name="Wang C."/>
            <person name="Geng S."/>
            <person name="Li B."/>
            <person name="Dong Q."/>
            <person name="Hou Y."/>
            <person name="Wang H."/>
            <person name="Ai P."/>
            <person name="Liu Z."/>
            <person name="Yi F."/>
            <person name="Sun M."/>
            <person name="An G."/>
            <person name="Cheng J."/>
            <person name="Zhang Y."/>
            <person name="Shi Q."/>
            <person name="Xie Y."/>
            <person name="Shi X."/>
            <person name="Chang Y."/>
            <person name="Huang F."/>
            <person name="Chen Y."/>
            <person name="Hong S."/>
            <person name="Mi L."/>
            <person name="Sun Q."/>
            <person name="Zhang L."/>
            <person name="Zhou B."/>
            <person name="Peng R."/>
            <person name="Zhang X."/>
            <person name="Liu F."/>
        </authorList>
    </citation>
    <scope>NUCLEOTIDE SEQUENCE [LARGE SCALE GENOMIC DNA]</scope>
    <source>
        <strain evidence="2">cv. PA1801</strain>
    </source>
</reference>
<evidence type="ECO:0000313" key="2">
    <source>
        <dbReference type="Proteomes" id="UP000325315"/>
    </source>
</evidence>
<proteinExistence type="predicted"/>
<organism evidence="1 2">
    <name type="scientific">Gossypium australe</name>
    <dbReference type="NCBI Taxonomy" id="47621"/>
    <lineage>
        <taxon>Eukaryota</taxon>
        <taxon>Viridiplantae</taxon>
        <taxon>Streptophyta</taxon>
        <taxon>Embryophyta</taxon>
        <taxon>Tracheophyta</taxon>
        <taxon>Spermatophyta</taxon>
        <taxon>Magnoliopsida</taxon>
        <taxon>eudicotyledons</taxon>
        <taxon>Gunneridae</taxon>
        <taxon>Pentapetalae</taxon>
        <taxon>rosids</taxon>
        <taxon>malvids</taxon>
        <taxon>Malvales</taxon>
        <taxon>Malvaceae</taxon>
        <taxon>Malvoideae</taxon>
        <taxon>Gossypium</taxon>
    </lineage>
</organism>
<dbReference type="Proteomes" id="UP000325315">
    <property type="component" value="Unassembled WGS sequence"/>
</dbReference>
<sequence length="128" mass="15255">MRRKINDLDRKISKPSNVNTSRLLKLMRGNLGHLYDIQEKYWAQRARIQLLREGDRNTRYFHVRVTSRKKKIASDSNGVWHEDSTEICNVAWSYFDDLFKCFTEPNDVFDLHFVPCCITDSMNRNLNK</sequence>
<name>A0A5B6VMQ5_9ROSI</name>
<accession>A0A5B6VMQ5</accession>
<keyword evidence="1" id="KW-0548">Nucleotidyltransferase</keyword>
<evidence type="ECO:0000313" key="1">
    <source>
        <dbReference type="EMBL" id="KAA3470355.1"/>
    </source>
</evidence>
<dbReference type="GO" id="GO:0003964">
    <property type="term" value="F:RNA-directed DNA polymerase activity"/>
    <property type="evidence" value="ECO:0007669"/>
    <property type="project" value="UniProtKB-KW"/>
</dbReference>
<keyword evidence="1" id="KW-0695">RNA-directed DNA polymerase</keyword>
<dbReference type="OrthoDB" id="1001975at2759"/>
<keyword evidence="1" id="KW-0808">Transferase</keyword>
<dbReference type="AlphaFoldDB" id="A0A5B6VMQ5"/>